<evidence type="ECO:0008006" key="7">
    <source>
        <dbReference type="Google" id="ProtNLM"/>
    </source>
</evidence>
<dbReference type="OrthoDB" id="6380180at2759"/>
<dbReference type="EMBL" id="LR900581">
    <property type="protein sequence ID" value="CAD7246188.1"/>
    <property type="molecule type" value="Genomic_DNA"/>
</dbReference>
<protein>
    <recommendedName>
        <fullName evidence="7">cAMP-dependent protein kinase inhibitor beta</fullName>
    </recommendedName>
</protein>
<dbReference type="Proteomes" id="UP000677054">
    <property type="component" value="Unassembled WGS sequence"/>
</dbReference>
<comment type="similarity">
    <text evidence="2">Belongs to the PKI family.</text>
</comment>
<proteinExistence type="inferred from homology"/>
<feature type="region of interest" description="Disordered" evidence="4">
    <location>
        <begin position="1"/>
        <end position="94"/>
    </location>
</feature>
<reference evidence="5" key="1">
    <citation type="submission" date="2020-11" db="EMBL/GenBank/DDBJ databases">
        <authorList>
            <person name="Tran Van P."/>
        </authorList>
    </citation>
    <scope>NUCLEOTIDE SEQUENCE</scope>
</reference>
<evidence type="ECO:0000256" key="4">
    <source>
        <dbReference type="SAM" id="MobiDB-lite"/>
    </source>
</evidence>
<feature type="compositionally biased region" description="Polar residues" evidence="4">
    <location>
        <begin position="55"/>
        <end position="74"/>
    </location>
</feature>
<name>A0A7R8X9A8_9CRUS</name>
<keyword evidence="3" id="KW-0649">Protein kinase inhibitor</keyword>
<dbReference type="EMBL" id="CAJPEV010001064">
    <property type="protein sequence ID" value="CAG0890480.1"/>
    <property type="molecule type" value="Genomic_DNA"/>
</dbReference>
<keyword evidence="6" id="KW-1185">Reference proteome</keyword>
<dbReference type="AlphaFoldDB" id="A0A7R8X9A8"/>
<gene>
    <name evidence="5" type="ORF">DSTB1V02_LOCUS6045</name>
</gene>
<dbReference type="GO" id="GO:0004862">
    <property type="term" value="F:cAMP-dependent protein kinase inhibitor activity"/>
    <property type="evidence" value="ECO:0007669"/>
    <property type="project" value="InterPro"/>
</dbReference>
<sequence>MNGMETAASEGDVGQDDFLNSGRTGRRNAMPDILDEKQVGVTTADLPDKLVGLSTEPTNVTSSSSTAPLGQNQLEDLDKKQQRNPLNILKQGKP</sequence>
<accession>A0A7R8X9A8</accession>
<dbReference type="Pfam" id="PF02827">
    <property type="entry name" value="PKI"/>
    <property type="match status" value="1"/>
</dbReference>
<evidence type="ECO:0000256" key="3">
    <source>
        <dbReference type="ARBA" id="ARBA00023013"/>
    </source>
</evidence>
<evidence type="ECO:0000313" key="5">
    <source>
        <dbReference type="EMBL" id="CAD7246188.1"/>
    </source>
</evidence>
<evidence type="ECO:0000256" key="2">
    <source>
        <dbReference type="ARBA" id="ARBA00006393"/>
    </source>
</evidence>
<dbReference type="InterPro" id="IPR004171">
    <property type="entry name" value="cAMP_dep_PKI"/>
</dbReference>
<evidence type="ECO:0000256" key="1">
    <source>
        <dbReference type="ARBA" id="ARBA00002844"/>
    </source>
</evidence>
<comment type="function">
    <text evidence="1">Extremely potent competitive inhibitor of cAMP-dependent protein kinase activity, this protein interacts with the catalytic subunit of the enzyme after the cAMP-induced dissociation of its regulatory chains.</text>
</comment>
<organism evidence="5">
    <name type="scientific">Darwinula stevensoni</name>
    <dbReference type="NCBI Taxonomy" id="69355"/>
    <lineage>
        <taxon>Eukaryota</taxon>
        <taxon>Metazoa</taxon>
        <taxon>Ecdysozoa</taxon>
        <taxon>Arthropoda</taxon>
        <taxon>Crustacea</taxon>
        <taxon>Oligostraca</taxon>
        <taxon>Ostracoda</taxon>
        <taxon>Podocopa</taxon>
        <taxon>Podocopida</taxon>
        <taxon>Darwinulocopina</taxon>
        <taxon>Darwinuloidea</taxon>
        <taxon>Darwinulidae</taxon>
        <taxon>Darwinula</taxon>
    </lineage>
</organism>
<dbReference type="PANTHER" id="PTHR15416">
    <property type="entry name" value="CAMP-DEPENDENT PROTEIN KINASE INHIBITOR/PKI"/>
    <property type="match status" value="1"/>
</dbReference>
<evidence type="ECO:0000313" key="6">
    <source>
        <dbReference type="Proteomes" id="UP000677054"/>
    </source>
</evidence>